<keyword evidence="2" id="KW-0479">Metal-binding</keyword>
<dbReference type="AlphaFoldDB" id="A0A2N5UGY1"/>
<organism evidence="5 6">
    <name type="scientific">Puccinia coronata f. sp. avenae</name>
    <dbReference type="NCBI Taxonomy" id="200324"/>
    <lineage>
        <taxon>Eukaryota</taxon>
        <taxon>Fungi</taxon>
        <taxon>Dikarya</taxon>
        <taxon>Basidiomycota</taxon>
        <taxon>Pucciniomycotina</taxon>
        <taxon>Pucciniomycetes</taxon>
        <taxon>Pucciniales</taxon>
        <taxon>Pucciniaceae</taxon>
        <taxon>Puccinia</taxon>
    </lineage>
</organism>
<evidence type="ECO:0000259" key="4">
    <source>
        <dbReference type="PROSITE" id="PS50158"/>
    </source>
</evidence>
<dbReference type="InterPro" id="IPR001878">
    <property type="entry name" value="Znf_CCHC"/>
</dbReference>
<dbReference type="Gene3D" id="4.10.60.10">
    <property type="entry name" value="Zinc finger, CCHC-type"/>
    <property type="match status" value="1"/>
</dbReference>
<name>A0A2N5UGY1_9BASI</name>
<keyword evidence="1" id="KW-0507">mRNA processing</keyword>
<evidence type="ECO:0000313" key="5">
    <source>
        <dbReference type="EMBL" id="PLW37011.1"/>
    </source>
</evidence>
<gene>
    <name evidence="5" type="ORF">PCANC_13985</name>
</gene>
<dbReference type="Pfam" id="PF19259">
    <property type="entry name" value="Ty3_capsid"/>
    <property type="match status" value="1"/>
</dbReference>
<evidence type="ECO:0000256" key="3">
    <source>
        <dbReference type="SAM" id="MobiDB-lite"/>
    </source>
</evidence>
<dbReference type="InterPro" id="IPR045358">
    <property type="entry name" value="Ty3_capsid"/>
</dbReference>
<proteinExistence type="predicted"/>
<dbReference type="EMBL" id="PGCJ01000230">
    <property type="protein sequence ID" value="PLW37011.1"/>
    <property type="molecule type" value="Genomic_DNA"/>
</dbReference>
<evidence type="ECO:0000313" key="6">
    <source>
        <dbReference type="Proteomes" id="UP000235388"/>
    </source>
</evidence>
<comment type="caution">
    <text evidence="5">The sequence shown here is derived from an EMBL/GenBank/DDBJ whole genome shotgun (WGS) entry which is preliminary data.</text>
</comment>
<dbReference type="GO" id="GO:0003676">
    <property type="term" value="F:nucleic acid binding"/>
    <property type="evidence" value="ECO:0007669"/>
    <property type="project" value="InterPro"/>
</dbReference>
<accession>A0A2N5UGY1</accession>
<dbReference type="GO" id="GO:0008270">
    <property type="term" value="F:zinc ion binding"/>
    <property type="evidence" value="ECO:0007669"/>
    <property type="project" value="UniProtKB-KW"/>
</dbReference>
<keyword evidence="2" id="KW-0863">Zinc-finger</keyword>
<evidence type="ECO:0000256" key="1">
    <source>
        <dbReference type="ARBA" id="ARBA00022664"/>
    </source>
</evidence>
<evidence type="ECO:0000256" key="2">
    <source>
        <dbReference type="PROSITE-ProRule" id="PRU00047"/>
    </source>
</evidence>
<feature type="domain" description="CCHC-type" evidence="4">
    <location>
        <begin position="227"/>
        <end position="241"/>
    </location>
</feature>
<dbReference type="SMART" id="SM00343">
    <property type="entry name" value="ZnF_C2HC"/>
    <property type="match status" value="1"/>
</dbReference>
<dbReference type="PROSITE" id="PS50158">
    <property type="entry name" value="ZF_CCHC"/>
    <property type="match status" value="1"/>
</dbReference>
<keyword evidence="6" id="KW-1185">Reference proteome</keyword>
<feature type="region of interest" description="Disordered" evidence="3">
    <location>
        <begin position="184"/>
        <end position="213"/>
    </location>
</feature>
<sequence>MDANNANPALAEIKGQLDQMHQWMIQQEANTSQPAPKTENGDAKLWWFQLARKEGTNKLEWSVFKRCLLEQYNYLYKQLDIWEQLNNIKYKSADQYIDHFNNLIIKLHRDKITNWETGYLFMRNLPPSLKRQVMTEKCQNLEELCASLRKNERILHSSGNLHAGHRGGSLPFINFKKNPSYGMHTNQSFGHQQSFGGHNSGGHSRQPSSSTQVVPMDLDAVDVSKARCYNCNKIGHLSKDCSMPRKIKFGNFPKTGNTQ</sequence>
<dbReference type="STRING" id="200324.A0A2N5UGY1"/>
<keyword evidence="2" id="KW-0862">Zinc</keyword>
<dbReference type="Proteomes" id="UP000235388">
    <property type="component" value="Unassembled WGS sequence"/>
</dbReference>
<protein>
    <recommendedName>
        <fullName evidence="4">CCHC-type domain-containing protein</fullName>
    </recommendedName>
</protein>
<dbReference type="SUPFAM" id="SSF57756">
    <property type="entry name" value="Retrovirus zinc finger-like domains"/>
    <property type="match status" value="1"/>
</dbReference>
<dbReference type="GO" id="GO:0006397">
    <property type="term" value="P:mRNA processing"/>
    <property type="evidence" value="ECO:0007669"/>
    <property type="project" value="UniProtKB-KW"/>
</dbReference>
<dbReference type="InterPro" id="IPR036875">
    <property type="entry name" value="Znf_CCHC_sf"/>
</dbReference>
<reference evidence="5 6" key="1">
    <citation type="submission" date="2017-11" db="EMBL/GenBank/DDBJ databases">
        <title>De novo assembly and phasing of dikaryotic genomes from two isolates of Puccinia coronata f. sp. avenae, the causal agent of oat crown rust.</title>
        <authorList>
            <person name="Miller M.E."/>
            <person name="Zhang Y."/>
            <person name="Omidvar V."/>
            <person name="Sperschneider J."/>
            <person name="Schwessinger B."/>
            <person name="Raley C."/>
            <person name="Palmer J.M."/>
            <person name="Garnica D."/>
            <person name="Upadhyaya N."/>
            <person name="Rathjen J."/>
            <person name="Taylor J.M."/>
            <person name="Park R.F."/>
            <person name="Dodds P.N."/>
            <person name="Hirsch C.D."/>
            <person name="Kianian S.F."/>
            <person name="Figueroa M."/>
        </authorList>
    </citation>
    <scope>NUCLEOTIDE SEQUENCE [LARGE SCALE GENOMIC DNA]</scope>
    <source>
        <strain evidence="5">12NC29</strain>
    </source>
</reference>
<dbReference type="Pfam" id="PF00098">
    <property type="entry name" value="zf-CCHC"/>
    <property type="match status" value="1"/>
</dbReference>
<dbReference type="OrthoDB" id="2527451at2759"/>